<dbReference type="EMBL" id="JACHLK010000004">
    <property type="protein sequence ID" value="MBB6560041.1"/>
    <property type="molecule type" value="Genomic_DNA"/>
</dbReference>
<name>A0A7X0U9D0_9BURK</name>
<gene>
    <name evidence="1" type="ORF">HNP48_002713</name>
</gene>
<keyword evidence="2" id="KW-1185">Reference proteome</keyword>
<dbReference type="AlphaFoldDB" id="A0A7X0U9D0"/>
<dbReference type="RefSeq" id="WP_184857624.1">
    <property type="nucleotide sequence ID" value="NZ_JACHLK010000004.1"/>
</dbReference>
<evidence type="ECO:0000313" key="2">
    <source>
        <dbReference type="Proteomes" id="UP000575083"/>
    </source>
</evidence>
<dbReference type="Proteomes" id="UP000575083">
    <property type="component" value="Unassembled WGS sequence"/>
</dbReference>
<accession>A0A7X0U9D0</accession>
<evidence type="ECO:0000313" key="1">
    <source>
        <dbReference type="EMBL" id="MBB6560041.1"/>
    </source>
</evidence>
<comment type="caution">
    <text evidence="1">The sequence shown here is derived from an EMBL/GenBank/DDBJ whole genome shotgun (WGS) entry which is preliminary data.</text>
</comment>
<reference evidence="1 2" key="1">
    <citation type="submission" date="2020-08" db="EMBL/GenBank/DDBJ databases">
        <title>Functional genomics of gut bacteria from endangered species of beetles.</title>
        <authorList>
            <person name="Carlos-Shanley C."/>
        </authorList>
    </citation>
    <scope>NUCLEOTIDE SEQUENCE [LARGE SCALE GENOMIC DNA]</scope>
    <source>
        <strain evidence="1 2">S00198</strain>
    </source>
</reference>
<proteinExistence type="predicted"/>
<organism evidence="1 2">
    <name type="scientific">Acidovorax soli</name>
    <dbReference type="NCBI Taxonomy" id="592050"/>
    <lineage>
        <taxon>Bacteria</taxon>
        <taxon>Pseudomonadati</taxon>
        <taxon>Pseudomonadota</taxon>
        <taxon>Betaproteobacteria</taxon>
        <taxon>Burkholderiales</taxon>
        <taxon>Comamonadaceae</taxon>
        <taxon>Acidovorax</taxon>
    </lineage>
</organism>
<sequence>MNIFELNMNGGSMVPNHFCWTRFGTEAGEGIGTILARKERERLATNGMFLWGIGNSVGPAIRELVLLEKRPMVLFSPMRSKPKTIDVAPSGILQWTYAQGLDGSEWPIPDGINVTSRQGSEGGRDKRSHFALVCKSSAPIVPLNAESLVYEQLVNLRSKNKLGASQVTAVVQRVETELTTSTHYPVAFSAELVYPYFVRLERPVNPSAQLPRSRGIAASGYQPSLLAA</sequence>
<protein>
    <submittedName>
        <fullName evidence="1">Uncharacterized protein</fullName>
    </submittedName>
</protein>